<name>A0A1V9FMR3_9BACT</name>
<keyword evidence="1" id="KW-0732">Signal</keyword>
<dbReference type="Proteomes" id="UP000192796">
    <property type="component" value="Unassembled WGS sequence"/>
</dbReference>
<dbReference type="EMBL" id="LVYD01000076">
    <property type="protein sequence ID" value="OQP59597.1"/>
    <property type="molecule type" value="Genomic_DNA"/>
</dbReference>
<dbReference type="RefSeq" id="WP_081154606.1">
    <property type="nucleotide sequence ID" value="NZ_LVYD01000076.1"/>
</dbReference>
<keyword evidence="3" id="KW-1185">Reference proteome</keyword>
<sequence length="147" mass="17594">MKLPLIFITLIAACLVINSCHAQSKVTTEFGEVIVENSDTAMLHRLMKMNFEKYKGKEVRLILDDLSSQYLRRFFYEGRPGYASFLRIQYSEKLALDVHVRKYEHMNPIDKEYKWDIEKFKKEKVFKIKLRYNRKCIKGCNEEEVDR</sequence>
<feature type="signal peptide" evidence="1">
    <location>
        <begin position="1"/>
        <end position="22"/>
    </location>
</feature>
<reference evidence="2 3" key="1">
    <citation type="submission" date="2016-03" db="EMBL/GenBank/DDBJ databases">
        <title>Niastella vici sp. nov., isolated from farmland soil.</title>
        <authorList>
            <person name="Chen L."/>
            <person name="Wang D."/>
            <person name="Yang S."/>
            <person name="Wang G."/>
        </authorList>
    </citation>
    <scope>NUCLEOTIDE SEQUENCE [LARGE SCALE GENOMIC DNA]</scope>
    <source>
        <strain evidence="2 3">DJ57</strain>
    </source>
</reference>
<evidence type="ECO:0000256" key="1">
    <source>
        <dbReference type="SAM" id="SignalP"/>
    </source>
</evidence>
<dbReference type="AlphaFoldDB" id="A0A1V9FMR3"/>
<protein>
    <submittedName>
        <fullName evidence="2">Uncharacterized protein</fullName>
    </submittedName>
</protein>
<comment type="caution">
    <text evidence="2">The sequence shown here is derived from an EMBL/GenBank/DDBJ whole genome shotgun (WGS) entry which is preliminary data.</text>
</comment>
<feature type="chain" id="PRO_5010744359" evidence="1">
    <location>
        <begin position="23"/>
        <end position="147"/>
    </location>
</feature>
<evidence type="ECO:0000313" key="2">
    <source>
        <dbReference type="EMBL" id="OQP59597.1"/>
    </source>
</evidence>
<accession>A0A1V9FMR3</accession>
<organism evidence="2 3">
    <name type="scientific">Niastella vici</name>
    <dbReference type="NCBI Taxonomy" id="1703345"/>
    <lineage>
        <taxon>Bacteria</taxon>
        <taxon>Pseudomonadati</taxon>
        <taxon>Bacteroidota</taxon>
        <taxon>Chitinophagia</taxon>
        <taxon>Chitinophagales</taxon>
        <taxon>Chitinophagaceae</taxon>
        <taxon>Niastella</taxon>
    </lineage>
</organism>
<gene>
    <name evidence="2" type="ORF">A3860_37035</name>
</gene>
<evidence type="ECO:0000313" key="3">
    <source>
        <dbReference type="Proteomes" id="UP000192796"/>
    </source>
</evidence>
<proteinExistence type="predicted"/>